<feature type="transmembrane region" description="Helical" evidence="8">
    <location>
        <begin position="265"/>
        <end position="289"/>
    </location>
</feature>
<feature type="transmembrane region" description="Helical" evidence="8">
    <location>
        <begin position="230"/>
        <end position="253"/>
    </location>
</feature>
<comment type="caution">
    <text evidence="9">The sequence shown here is derived from an EMBL/GenBank/DDBJ whole genome shotgun (WGS) entry which is preliminary data.</text>
</comment>
<keyword evidence="3" id="KW-1003">Cell membrane</keyword>
<evidence type="ECO:0000256" key="6">
    <source>
        <dbReference type="ARBA" id="ARBA00023136"/>
    </source>
</evidence>
<dbReference type="NCBIfam" id="TIGR00791">
    <property type="entry name" value="gntP"/>
    <property type="match status" value="1"/>
</dbReference>
<dbReference type="InterPro" id="IPR003474">
    <property type="entry name" value="Glcn_transporter"/>
</dbReference>
<proteinExistence type="inferred from homology"/>
<feature type="transmembrane region" description="Helical" evidence="8">
    <location>
        <begin position="310"/>
        <end position="329"/>
    </location>
</feature>
<dbReference type="PANTHER" id="PTHR30354">
    <property type="entry name" value="GNT FAMILY GLUCONATE TRANSPORTER"/>
    <property type="match status" value="1"/>
</dbReference>
<keyword evidence="6 8" id="KW-0472">Membrane</keyword>
<name>A0ABV8GRA4_9BACI</name>
<feature type="transmembrane region" description="Helical" evidence="8">
    <location>
        <begin position="386"/>
        <end position="405"/>
    </location>
</feature>
<evidence type="ECO:0000256" key="7">
    <source>
        <dbReference type="ARBA" id="ARBA00049663"/>
    </source>
</evidence>
<keyword evidence="4 8" id="KW-0812">Transmembrane</keyword>
<comment type="subcellular location">
    <subcellularLocation>
        <location evidence="1">Cell membrane</location>
        <topology evidence="1">Multi-pass membrane protein</topology>
    </subcellularLocation>
</comment>
<evidence type="ECO:0000256" key="2">
    <source>
        <dbReference type="ARBA" id="ARBA00022448"/>
    </source>
</evidence>
<evidence type="ECO:0000256" key="4">
    <source>
        <dbReference type="ARBA" id="ARBA00022692"/>
    </source>
</evidence>
<evidence type="ECO:0000256" key="8">
    <source>
        <dbReference type="SAM" id="Phobius"/>
    </source>
</evidence>
<organism evidence="9 10">
    <name type="scientific">Oceanobacillus longus</name>
    <dbReference type="NCBI Taxonomy" id="930120"/>
    <lineage>
        <taxon>Bacteria</taxon>
        <taxon>Bacillati</taxon>
        <taxon>Bacillota</taxon>
        <taxon>Bacilli</taxon>
        <taxon>Bacillales</taxon>
        <taxon>Bacillaceae</taxon>
        <taxon>Oceanobacillus</taxon>
    </lineage>
</organism>
<dbReference type="EMBL" id="JBHSAO010000001">
    <property type="protein sequence ID" value="MFC4022369.1"/>
    <property type="molecule type" value="Genomic_DNA"/>
</dbReference>
<feature type="transmembrane region" description="Helical" evidence="8">
    <location>
        <begin position="96"/>
        <end position="122"/>
    </location>
</feature>
<sequence>MPLLITALGILLLLIMIMKFKINTFITLVVVSFLLGLALGMPVNEIMGSIEAGLGSTLASTGLIFGFGAILGKLIADAGGAQRIAMTLIAKFGEKRVQWAVILTAFILGIALFFEVGLVLLIPIIYQIAKQTNISFLWLGLPMATALSVTHAFLPPHPGPTVIADQYGANIGMVLLYGFIIAIPTILIAGPLFTKYARKMVPAAFEKAGEGSIAKLGDAKQYKLEDTPSFAISAFTALFPVILMGLSTIFTLIKDTVGMDDNLFFDIIATLGTPSMVMLLSVLLSIYTMGIARKIPMTDLMESAESSVKAIGMLLLILGVSGSLKEVLMDGGVGDYVAEVFEGSTISPLLLAWLIAAIIRLAQGSATVSALTTAGLVLPMVADSDVNLALMVLATGAGSIIASHVNDTGFWIVKESFGLSMKETFATWTVLETIISVSGLAFVLLLSLFV</sequence>
<keyword evidence="10" id="KW-1185">Reference proteome</keyword>
<evidence type="ECO:0000256" key="5">
    <source>
        <dbReference type="ARBA" id="ARBA00022989"/>
    </source>
</evidence>
<protein>
    <submittedName>
        <fullName evidence="9">Gluconate:H+ symporter</fullName>
    </submittedName>
</protein>
<evidence type="ECO:0000313" key="9">
    <source>
        <dbReference type="EMBL" id="MFC4022369.1"/>
    </source>
</evidence>
<dbReference type="PANTHER" id="PTHR30354:SF22">
    <property type="entry name" value="HIGH-AFFINITY GLUCONATE TRANSPORTER"/>
    <property type="match status" value="1"/>
</dbReference>
<accession>A0ABV8GRA4</accession>
<dbReference type="Proteomes" id="UP001595772">
    <property type="component" value="Unassembled WGS sequence"/>
</dbReference>
<evidence type="ECO:0000256" key="1">
    <source>
        <dbReference type="ARBA" id="ARBA00004651"/>
    </source>
</evidence>
<reference evidence="10" key="1">
    <citation type="journal article" date="2019" name="Int. J. Syst. Evol. Microbiol.">
        <title>The Global Catalogue of Microorganisms (GCM) 10K type strain sequencing project: providing services to taxonomists for standard genome sequencing and annotation.</title>
        <authorList>
            <consortium name="The Broad Institute Genomics Platform"/>
            <consortium name="The Broad Institute Genome Sequencing Center for Infectious Disease"/>
            <person name="Wu L."/>
            <person name="Ma J."/>
        </authorList>
    </citation>
    <scope>NUCLEOTIDE SEQUENCE [LARGE SCALE GENOMIC DNA]</scope>
    <source>
        <strain evidence="10">IBRC-M 10703</strain>
    </source>
</reference>
<feature type="transmembrane region" description="Helical" evidence="8">
    <location>
        <begin position="425"/>
        <end position="449"/>
    </location>
</feature>
<keyword evidence="5 8" id="KW-1133">Transmembrane helix</keyword>
<evidence type="ECO:0000313" key="10">
    <source>
        <dbReference type="Proteomes" id="UP001595772"/>
    </source>
</evidence>
<keyword evidence="2" id="KW-0813">Transport</keyword>
<feature type="transmembrane region" description="Helical" evidence="8">
    <location>
        <begin position="174"/>
        <end position="193"/>
    </location>
</feature>
<dbReference type="PIRSF" id="PIRSF002746">
    <property type="entry name" value="Gluconate_transporter"/>
    <property type="match status" value="1"/>
</dbReference>
<feature type="transmembrane region" description="Helical" evidence="8">
    <location>
        <begin position="349"/>
        <end position="374"/>
    </location>
</feature>
<feature type="transmembrane region" description="Helical" evidence="8">
    <location>
        <begin position="134"/>
        <end position="154"/>
    </location>
</feature>
<dbReference type="Pfam" id="PF02447">
    <property type="entry name" value="GntP_permease"/>
    <property type="match status" value="1"/>
</dbReference>
<gene>
    <name evidence="9" type="ORF">ACFOUV_00895</name>
</gene>
<feature type="transmembrane region" description="Helical" evidence="8">
    <location>
        <begin position="54"/>
        <end position="76"/>
    </location>
</feature>
<comment type="similarity">
    <text evidence="7">Belongs to the GntP permease family.</text>
</comment>
<evidence type="ECO:0000256" key="3">
    <source>
        <dbReference type="ARBA" id="ARBA00022475"/>
    </source>
</evidence>
<dbReference type="RefSeq" id="WP_379494885.1">
    <property type="nucleotide sequence ID" value="NZ_JBHSAO010000001.1"/>
</dbReference>